<name>A0A0G0C7N4_9BACT</name>
<protein>
    <submittedName>
        <fullName evidence="2">Uncharacterized protein</fullName>
    </submittedName>
</protein>
<gene>
    <name evidence="2" type="ORF">UR38_C0005G0068</name>
</gene>
<evidence type="ECO:0000256" key="1">
    <source>
        <dbReference type="SAM" id="Phobius"/>
    </source>
</evidence>
<organism evidence="2 3">
    <name type="scientific">Candidatus Woesebacteria bacterium GW2011_GWA2_33_28</name>
    <dbReference type="NCBI Taxonomy" id="1618561"/>
    <lineage>
        <taxon>Bacteria</taxon>
        <taxon>Candidatus Woeseibacteriota</taxon>
    </lineage>
</organism>
<dbReference type="AlphaFoldDB" id="A0A0G0C7N4"/>
<keyword evidence="1" id="KW-0472">Membrane</keyword>
<proteinExistence type="predicted"/>
<feature type="transmembrane region" description="Helical" evidence="1">
    <location>
        <begin position="43"/>
        <end position="63"/>
    </location>
</feature>
<accession>A0A0G0C7N4</accession>
<dbReference type="EMBL" id="LBOZ01000005">
    <property type="protein sequence ID" value="KKP47255.1"/>
    <property type="molecule type" value="Genomic_DNA"/>
</dbReference>
<comment type="caution">
    <text evidence="2">The sequence shown here is derived from an EMBL/GenBank/DDBJ whole genome shotgun (WGS) entry which is preliminary data.</text>
</comment>
<sequence>MKKLKLHQYNVISRFCEDIAKGLMLAVILGQMAIANLTPLERVLSILTSIVLALLLLFFAIYFSKER</sequence>
<keyword evidence="1" id="KW-0812">Transmembrane</keyword>
<reference evidence="2 3" key="1">
    <citation type="journal article" date="2015" name="Nature">
        <title>rRNA introns, odd ribosomes, and small enigmatic genomes across a large radiation of phyla.</title>
        <authorList>
            <person name="Brown C.T."/>
            <person name="Hug L.A."/>
            <person name="Thomas B.C."/>
            <person name="Sharon I."/>
            <person name="Castelle C.J."/>
            <person name="Singh A."/>
            <person name="Wilkins M.J."/>
            <person name="Williams K.H."/>
            <person name="Banfield J.F."/>
        </authorList>
    </citation>
    <scope>NUCLEOTIDE SEQUENCE [LARGE SCALE GENOMIC DNA]</scope>
</reference>
<dbReference type="Proteomes" id="UP000033995">
    <property type="component" value="Unassembled WGS sequence"/>
</dbReference>
<feature type="transmembrane region" description="Helical" evidence="1">
    <location>
        <begin position="20"/>
        <end position="37"/>
    </location>
</feature>
<evidence type="ECO:0000313" key="2">
    <source>
        <dbReference type="EMBL" id="KKP47255.1"/>
    </source>
</evidence>
<evidence type="ECO:0000313" key="3">
    <source>
        <dbReference type="Proteomes" id="UP000033995"/>
    </source>
</evidence>
<keyword evidence="1" id="KW-1133">Transmembrane helix</keyword>